<keyword evidence="8" id="KW-0624">Polysaccharide degradation</keyword>
<keyword evidence="4 11" id="KW-0378">Hydrolase</keyword>
<name>A0A1H8RKD9_9GAMM</name>
<evidence type="ECO:0000256" key="10">
    <source>
        <dbReference type="PIRSR" id="PIRSR617736-2"/>
    </source>
</evidence>
<evidence type="ECO:0000256" key="7">
    <source>
        <dbReference type="ARBA" id="ARBA00023295"/>
    </source>
</evidence>
<comment type="similarity">
    <text evidence="2 11">Belongs to the glycosyl hydrolase 1 family.</text>
</comment>
<dbReference type="InterPro" id="IPR033132">
    <property type="entry name" value="GH_1_N_CS"/>
</dbReference>
<dbReference type="PROSITE" id="PS00653">
    <property type="entry name" value="GLYCOSYL_HYDROL_F1_2"/>
    <property type="match status" value="1"/>
</dbReference>
<accession>A0A1H8RKD9</accession>
<feature type="binding site" evidence="10">
    <location>
        <begin position="407"/>
        <end position="408"/>
    </location>
    <ligand>
        <name>substrate</name>
    </ligand>
</feature>
<dbReference type="Pfam" id="PF00232">
    <property type="entry name" value="Glyco_hydro_1"/>
    <property type="match status" value="1"/>
</dbReference>
<dbReference type="PANTHER" id="PTHR10353">
    <property type="entry name" value="GLYCOSYL HYDROLASE"/>
    <property type="match status" value="1"/>
</dbReference>
<evidence type="ECO:0000256" key="6">
    <source>
        <dbReference type="ARBA" id="ARBA00023277"/>
    </source>
</evidence>
<dbReference type="Proteomes" id="UP000199657">
    <property type="component" value="Unassembled WGS sequence"/>
</dbReference>
<sequence>MTFDVPNDSRLRSPDFLFGVATAAYQVEGAAREGGRTPSIWDTFCRQPGRVLNGDTGDVACEHYHRWPEDLDLVQDLGFDAYRLSISWPRVMPRRGEVNPEGLRFYEQIIDGLVERDVKPIVTLYHWDLPQYLDNRGGWVNRETAYAFAEFADVVTAALGNRVEAYATLNEPWCSAFLGYELGVHAPGLKEPRLAYQAAHHLLLAHGLALPAMRHNAPQSRHGLVLNFTPSFPATERYDDQAMALLQDAINGHWFLEPVLEGRYPSLVTRFRPESTPVVYPGDMDIISRPIDFLGVNYYTRSLVTHDQDGEAREVRVENAQRTSMDWEVYPHGLYRLLTDLDRQYHLPPLMVTENGAAVTETVEDDGIHDDLRCDYYNRHLQAVDQAIRDGVNITGYFAWSLLDNFEWAEGYSQRFGLVYVDYDSQERIRKRSATLFREFMAERQSAGAGAAS</sequence>
<dbReference type="STRING" id="406100.SAMN04488052_10281"/>
<dbReference type="SUPFAM" id="SSF51445">
    <property type="entry name" value="(Trans)glycosidases"/>
    <property type="match status" value="1"/>
</dbReference>
<dbReference type="EMBL" id="FOEG01000002">
    <property type="protein sequence ID" value="SEO66802.1"/>
    <property type="molecule type" value="Genomic_DNA"/>
</dbReference>
<dbReference type="InterPro" id="IPR017853">
    <property type="entry name" value="GH"/>
</dbReference>
<dbReference type="FunFam" id="3.20.20.80:FF:000004">
    <property type="entry name" value="Beta-glucosidase 6-phospho-beta-glucosidase"/>
    <property type="match status" value="1"/>
</dbReference>
<feature type="binding site" evidence="10">
    <location>
        <position position="26"/>
    </location>
    <ligand>
        <name>substrate</name>
    </ligand>
</feature>
<organism evidence="12 13">
    <name type="scientific">Aquisalimonas asiatica</name>
    <dbReference type="NCBI Taxonomy" id="406100"/>
    <lineage>
        <taxon>Bacteria</taxon>
        <taxon>Pseudomonadati</taxon>
        <taxon>Pseudomonadota</taxon>
        <taxon>Gammaproteobacteria</taxon>
        <taxon>Chromatiales</taxon>
        <taxon>Ectothiorhodospiraceae</taxon>
        <taxon>Aquisalimonas</taxon>
    </lineage>
</organism>
<evidence type="ECO:0000313" key="13">
    <source>
        <dbReference type="Proteomes" id="UP000199657"/>
    </source>
</evidence>
<proteinExistence type="inferred from homology"/>
<dbReference type="GO" id="GO:0030245">
    <property type="term" value="P:cellulose catabolic process"/>
    <property type="evidence" value="ECO:0007669"/>
    <property type="project" value="UniProtKB-KW"/>
</dbReference>
<dbReference type="OrthoDB" id="9765195at2"/>
<dbReference type="GO" id="GO:0005829">
    <property type="term" value="C:cytosol"/>
    <property type="evidence" value="ECO:0007669"/>
    <property type="project" value="TreeGrafter"/>
</dbReference>
<evidence type="ECO:0000256" key="9">
    <source>
        <dbReference type="PIRSR" id="PIRSR617736-1"/>
    </source>
</evidence>
<dbReference type="InterPro" id="IPR017736">
    <property type="entry name" value="Glyco_hydro_1_beta-glucosidase"/>
</dbReference>
<dbReference type="NCBIfam" id="TIGR03356">
    <property type="entry name" value="BGL"/>
    <property type="match status" value="1"/>
</dbReference>
<comment type="catalytic activity">
    <reaction evidence="1 11">
        <text>Hydrolysis of terminal, non-reducing beta-D-glucosyl residues with release of beta-D-glucose.</text>
        <dbReference type="EC" id="3.2.1.21"/>
    </reaction>
</comment>
<gene>
    <name evidence="12" type="ORF">SAMN04488052_10281</name>
</gene>
<feature type="active site" description="Nucleophile" evidence="9">
    <location>
        <position position="354"/>
    </location>
</feature>
<evidence type="ECO:0000256" key="3">
    <source>
        <dbReference type="ARBA" id="ARBA00012744"/>
    </source>
</evidence>
<dbReference type="AlphaFoldDB" id="A0A1H8RKD9"/>
<keyword evidence="13" id="KW-1185">Reference proteome</keyword>
<dbReference type="InterPro" id="IPR001360">
    <property type="entry name" value="Glyco_hydro_1"/>
</dbReference>
<evidence type="ECO:0000256" key="11">
    <source>
        <dbReference type="RuleBase" id="RU361175"/>
    </source>
</evidence>
<feature type="binding site" evidence="10">
    <location>
        <position position="170"/>
    </location>
    <ligand>
        <name>substrate</name>
    </ligand>
</feature>
<dbReference type="RefSeq" id="WP_091640576.1">
    <property type="nucleotide sequence ID" value="NZ_FOEG01000002.1"/>
</dbReference>
<protein>
    <recommendedName>
        <fullName evidence="3 11">Beta-glucosidase</fullName>
        <ecNumber evidence="3 11">3.2.1.21</ecNumber>
    </recommendedName>
</protein>
<feature type="binding site" evidence="10">
    <location>
        <position position="400"/>
    </location>
    <ligand>
        <name>substrate</name>
    </ligand>
</feature>
<dbReference type="EC" id="3.2.1.21" evidence="3 11"/>
<feature type="active site" description="Proton donor" evidence="9">
    <location>
        <position position="171"/>
    </location>
</feature>
<reference evidence="12 13" key="1">
    <citation type="submission" date="2016-10" db="EMBL/GenBank/DDBJ databases">
        <authorList>
            <person name="de Groot N.N."/>
        </authorList>
    </citation>
    <scope>NUCLEOTIDE SEQUENCE [LARGE SCALE GENOMIC DNA]</scope>
    <source>
        <strain evidence="12 13">CGMCC 1.6291</strain>
    </source>
</reference>
<evidence type="ECO:0000313" key="12">
    <source>
        <dbReference type="EMBL" id="SEO66802.1"/>
    </source>
</evidence>
<evidence type="ECO:0000256" key="1">
    <source>
        <dbReference type="ARBA" id="ARBA00000448"/>
    </source>
</evidence>
<dbReference type="PANTHER" id="PTHR10353:SF36">
    <property type="entry name" value="LP05116P"/>
    <property type="match status" value="1"/>
</dbReference>
<evidence type="ECO:0000256" key="4">
    <source>
        <dbReference type="ARBA" id="ARBA00022801"/>
    </source>
</evidence>
<keyword evidence="7 11" id="KW-0326">Glycosidase</keyword>
<evidence type="ECO:0000256" key="8">
    <source>
        <dbReference type="ARBA" id="ARBA00023326"/>
    </source>
</evidence>
<evidence type="ECO:0000256" key="2">
    <source>
        <dbReference type="ARBA" id="ARBA00010838"/>
    </source>
</evidence>
<keyword evidence="6" id="KW-0119">Carbohydrate metabolism</keyword>
<evidence type="ECO:0000256" key="5">
    <source>
        <dbReference type="ARBA" id="ARBA00023001"/>
    </source>
</evidence>
<dbReference type="GO" id="GO:0008422">
    <property type="term" value="F:beta-glucosidase activity"/>
    <property type="evidence" value="ECO:0007669"/>
    <property type="project" value="UniProtKB-EC"/>
</dbReference>
<dbReference type="PRINTS" id="PR00131">
    <property type="entry name" value="GLHYDRLASE1"/>
</dbReference>
<feature type="binding site" evidence="10">
    <location>
        <position position="126"/>
    </location>
    <ligand>
        <name>substrate</name>
    </ligand>
</feature>
<keyword evidence="5" id="KW-0136">Cellulose degradation</keyword>
<feature type="binding site" evidence="10">
    <location>
        <position position="299"/>
    </location>
    <ligand>
        <name>substrate</name>
    </ligand>
</feature>
<dbReference type="Gene3D" id="3.20.20.80">
    <property type="entry name" value="Glycosidases"/>
    <property type="match status" value="1"/>
</dbReference>